<comment type="subcellular location">
    <subcellularLocation>
        <location evidence="1 7">Cell membrane</location>
        <topology evidence="1 7">Multi-pass membrane protein</topology>
    </subcellularLocation>
</comment>
<evidence type="ECO:0000256" key="3">
    <source>
        <dbReference type="ARBA" id="ARBA00022475"/>
    </source>
</evidence>
<dbReference type="PROSITE" id="PS50928">
    <property type="entry name" value="ABC_TM1"/>
    <property type="match status" value="1"/>
</dbReference>
<keyword evidence="5 7" id="KW-1133">Transmembrane helix</keyword>
<keyword evidence="6 7" id="KW-0472">Membrane</keyword>
<proteinExistence type="inferred from homology"/>
<comment type="similarity">
    <text evidence="7">Belongs to the binding-protein-dependent transport system permease family.</text>
</comment>
<keyword evidence="10" id="KW-1185">Reference proteome</keyword>
<keyword evidence="3" id="KW-1003">Cell membrane</keyword>
<comment type="caution">
    <text evidence="9">The sequence shown here is derived from an EMBL/GenBank/DDBJ whole genome shotgun (WGS) entry which is preliminary data.</text>
</comment>
<dbReference type="GO" id="GO:0055085">
    <property type="term" value="P:transmembrane transport"/>
    <property type="evidence" value="ECO:0007669"/>
    <property type="project" value="InterPro"/>
</dbReference>
<dbReference type="Pfam" id="PF00528">
    <property type="entry name" value="BPD_transp_1"/>
    <property type="match status" value="1"/>
</dbReference>
<evidence type="ECO:0000256" key="2">
    <source>
        <dbReference type="ARBA" id="ARBA00022448"/>
    </source>
</evidence>
<name>A0A9X3BAF7_9HYPH</name>
<gene>
    <name evidence="9" type="ORF">NYR54_16870</name>
</gene>
<feature type="transmembrane region" description="Helical" evidence="7">
    <location>
        <begin position="85"/>
        <end position="105"/>
    </location>
</feature>
<reference evidence="9" key="1">
    <citation type="submission" date="2022-08" db="EMBL/GenBank/DDBJ databases">
        <title>Chelativorans sichuanense sp. nov., a paraffin oil-degrading bacterium isolated from a mixture of oil-based drill cuttings and paddy soil.</title>
        <authorList>
            <person name="Yu J."/>
            <person name="Liu H."/>
            <person name="Chen Q."/>
        </authorList>
    </citation>
    <scope>NUCLEOTIDE SEQUENCE</scope>
    <source>
        <strain evidence="9">SCAU 2101</strain>
    </source>
</reference>
<accession>A0A9X3BAF7</accession>
<evidence type="ECO:0000313" key="10">
    <source>
        <dbReference type="Proteomes" id="UP001149009"/>
    </source>
</evidence>
<dbReference type="InterPro" id="IPR035906">
    <property type="entry name" value="MetI-like_sf"/>
</dbReference>
<dbReference type="GO" id="GO:0005886">
    <property type="term" value="C:plasma membrane"/>
    <property type="evidence" value="ECO:0007669"/>
    <property type="project" value="UniProtKB-SubCell"/>
</dbReference>
<feature type="transmembrane region" description="Helical" evidence="7">
    <location>
        <begin position="117"/>
        <end position="140"/>
    </location>
</feature>
<dbReference type="InterPro" id="IPR000515">
    <property type="entry name" value="MetI-like"/>
</dbReference>
<evidence type="ECO:0000256" key="7">
    <source>
        <dbReference type="RuleBase" id="RU363032"/>
    </source>
</evidence>
<dbReference type="CDD" id="cd06261">
    <property type="entry name" value="TM_PBP2"/>
    <property type="match status" value="1"/>
</dbReference>
<dbReference type="RefSeq" id="WP_261516880.1">
    <property type="nucleotide sequence ID" value="NZ_JAODNV010000021.1"/>
</dbReference>
<feature type="transmembrane region" description="Helical" evidence="7">
    <location>
        <begin position="275"/>
        <end position="297"/>
    </location>
</feature>
<dbReference type="PANTHER" id="PTHR43005:SF1">
    <property type="entry name" value="SPERMIDINE_PUTRESCINE TRANSPORT SYSTEM PERMEASE PROTEIN"/>
    <property type="match status" value="1"/>
</dbReference>
<evidence type="ECO:0000256" key="5">
    <source>
        <dbReference type="ARBA" id="ARBA00022989"/>
    </source>
</evidence>
<keyword evidence="4 7" id="KW-0812">Transmembrane</keyword>
<feature type="transmembrane region" description="Helical" evidence="7">
    <location>
        <begin position="253"/>
        <end position="269"/>
    </location>
</feature>
<dbReference type="SUPFAM" id="SSF161098">
    <property type="entry name" value="MetI-like"/>
    <property type="match status" value="1"/>
</dbReference>
<evidence type="ECO:0000259" key="8">
    <source>
        <dbReference type="PROSITE" id="PS50928"/>
    </source>
</evidence>
<feature type="transmembrane region" description="Helical" evidence="7">
    <location>
        <begin position="176"/>
        <end position="197"/>
    </location>
</feature>
<organism evidence="9 10">
    <name type="scientific">Chelativorans petroleitrophicus</name>
    <dbReference type="NCBI Taxonomy" id="2975484"/>
    <lineage>
        <taxon>Bacteria</taxon>
        <taxon>Pseudomonadati</taxon>
        <taxon>Pseudomonadota</taxon>
        <taxon>Alphaproteobacteria</taxon>
        <taxon>Hyphomicrobiales</taxon>
        <taxon>Phyllobacteriaceae</taxon>
        <taxon>Chelativorans</taxon>
    </lineage>
</organism>
<evidence type="ECO:0000256" key="6">
    <source>
        <dbReference type="ARBA" id="ARBA00023136"/>
    </source>
</evidence>
<dbReference type="EMBL" id="JAODNV010000021">
    <property type="protein sequence ID" value="MCT8991941.1"/>
    <property type="molecule type" value="Genomic_DNA"/>
</dbReference>
<evidence type="ECO:0000256" key="4">
    <source>
        <dbReference type="ARBA" id="ARBA00022692"/>
    </source>
</evidence>
<feature type="transmembrane region" description="Helical" evidence="7">
    <location>
        <begin position="21"/>
        <end position="46"/>
    </location>
</feature>
<dbReference type="Proteomes" id="UP001149009">
    <property type="component" value="Unassembled WGS sequence"/>
</dbReference>
<feature type="domain" description="ABC transmembrane type-1" evidence="8">
    <location>
        <begin position="81"/>
        <end position="296"/>
    </location>
</feature>
<dbReference type="Gene3D" id="1.10.3720.10">
    <property type="entry name" value="MetI-like"/>
    <property type="match status" value="1"/>
</dbReference>
<keyword evidence="2 7" id="KW-0813">Transport</keyword>
<sequence length="305" mass="34031">MTADVITTNARARPRARREPWLDWMVLPTLIVMAVVVGYPVVYTILLSVQDYNLLDFTPANYVGAQNYAKLAADSVFWQSLLNTAIYTFGSVGIAALLGLVLALLTENLGGARFRAVRTLLLMPWAVPFVVVAFLFRYMYLQNGGIINAVLLWAGIINDPVPWLNSAMLALPAVMVANIWAMAPFFFLLVSAALSAIPNEVIESARVDRAGTWGMIWHIKLPFLRNPLLISSLLMVISNFNDFAKIWAMTQGGPGYSTSTLVIYVYRLAFESFEFGYASAVGVIWLVMLMALAWLYMRALRMEKR</sequence>
<dbReference type="PANTHER" id="PTHR43005">
    <property type="entry name" value="BLR7065 PROTEIN"/>
    <property type="match status" value="1"/>
</dbReference>
<dbReference type="AlphaFoldDB" id="A0A9X3BAF7"/>
<evidence type="ECO:0000313" key="9">
    <source>
        <dbReference type="EMBL" id="MCT8991941.1"/>
    </source>
</evidence>
<protein>
    <submittedName>
        <fullName evidence="9">Sugar ABC transporter permease</fullName>
    </submittedName>
</protein>
<evidence type="ECO:0000256" key="1">
    <source>
        <dbReference type="ARBA" id="ARBA00004651"/>
    </source>
</evidence>